<protein>
    <recommendedName>
        <fullName evidence="1">Outer membrane channel protein CpnT-like N-terminal domain-containing protein</fullName>
    </recommendedName>
</protein>
<dbReference type="RefSeq" id="WP_378061478.1">
    <property type="nucleotide sequence ID" value="NZ_JBHSIS010000024.1"/>
</dbReference>
<dbReference type="InterPro" id="IPR057746">
    <property type="entry name" value="CpnT-like_N"/>
</dbReference>
<evidence type="ECO:0000313" key="3">
    <source>
        <dbReference type="Proteomes" id="UP001595859"/>
    </source>
</evidence>
<sequence>MGLPEPVGLLWTEVKGVHDPWPPDDEQAALDLGAAWQQAAATAHTAAEQAVTAGGNAHAAWQDGAGRLLDGTIRAYGEQVVLLEQGMLMHGDAARRYGEQVRSVKQTIASVISTYQPYYDLLSNPAFGEAGRAMRDWLVQNVAGRLRDMVLGAAGQLGPRLSASGPDADFEEKSAEGGKFGEARAWAELFKLGAQNADGTFKGEAVLGAEASRSHSLTNEGLKAQLEAAAGLKLKGEYKDAIGPNGLVGYGAEAEAFAGGKAGAGLSLGPDGFEAKAEAFAGGRLGGKVHGDVGGIGLGLTAEGWAGPGAEAGVTARNENGVWTLGAAAGASPVLGGKLGVELRVDTNKVVETAGHVRQAVEDGIAEVGRGYETVRQGVEDVGGDVGEGVESARRGVEDVGRDVGRGIEDMRDRVGRLF</sequence>
<dbReference type="Proteomes" id="UP001595859">
    <property type="component" value="Unassembled WGS sequence"/>
</dbReference>
<evidence type="ECO:0000313" key="2">
    <source>
        <dbReference type="EMBL" id="MFC4858804.1"/>
    </source>
</evidence>
<proteinExistence type="predicted"/>
<feature type="domain" description="Outer membrane channel protein CpnT-like N-terminal" evidence="1">
    <location>
        <begin position="3"/>
        <end position="146"/>
    </location>
</feature>
<keyword evidence="3" id="KW-1185">Reference proteome</keyword>
<organism evidence="2 3">
    <name type="scientific">Actinophytocola glycyrrhizae</name>
    <dbReference type="NCBI Taxonomy" id="2044873"/>
    <lineage>
        <taxon>Bacteria</taxon>
        <taxon>Bacillati</taxon>
        <taxon>Actinomycetota</taxon>
        <taxon>Actinomycetes</taxon>
        <taxon>Pseudonocardiales</taxon>
        <taxon>Pseudonocardiaceae</taxon>
    </lineage>
</organism>
<reference evidence="3" key="1">
    <citation type="journal article" date="2019" name="Int. J. Syst. Evol. Microbiol.">
        <title>The Global Catalogue of Microorganisms (GCM) 10K type strain sequencing project: providing services to taxonomists for standard genome sequencing and annotation.</title>
        <authorList>
            <consortium name="The Broad Institute Genomics Platform"/>
            <consortium name="The Broad Institute Genome Sequencing Center for Infectious Disease"/>
            <person name="Wu L."/>
            <person name="Ma J."/>
        </authorList>
    </citation>
    <scope>NUCLEOTIDE SEQUENCE [LARGE SCALE GENOMIC DNA]</scope>
    <source>
        <strain evidence="3">ZS-22-S1</strain>
    </source>
</reference>
<dbReference type="Pfam" id="PF25547">
    <property type="entry name" value="WXG100_2"/>
    <property type="match status" value="1"/>
</dbReference>
<dbReference type="EMBL" id="JBHSIS010000024">
    <property type="protein sequence ID" value="MFC4858804.1"/>
    <property type="molecule type" value="Genomic_DNA"/>
</dbReference>
<gene>
    <name evidence="2" type="ORF">ACFPCV_35365</name>
</gene>
<comment type="caution">
    <text evidence="2">The sequence shown here is derived from an EMBL/GenBank/DDBJ whole genome shotgun (WGS) entry which is preliminary data.</text>
</comment>
<accession>A0ABV9SFV2</accession>
<evidence type="ECO:0000259" key="1">
    <source>
        <dbReference type="Pfam" id="PF25547"/>
    </source>
</evidence>
<name>A0ABV9SFV2_9PSEU</name>